<evidence type="ECO:0000313" key="2">
    <source>
        <dbReference type="EMBL" id="GFO33375.1"/>
    </source>
</evidence>
<protein>
    <recommendedName>
        <fullName evidence="1">SWIM-type domain-containing protein</fullName>
    </recommendedName>
</protein>
<organism evidence="2 3">
    <name type="scientific">Plakobranchus ocellatus</name>
    <dbReference type="NCBI Taxonomy" id="259542"/>
    <lineage>
        <taxon>Eukaryota</taxon>
        <taxon>Metazoa</taxon>
        <taxon>Spiralia</taxon>
        <taxon>Lophotrochozoa</taxon>
        <taxon>Mollusca</taxon>
        <taxon>Gastropoda</taxon>
        <taxon>Heterobranchia</taxon>
        <taxon>Euthyneura</taxon>
        <taxon>Panpulmonata</taxon>
        <taxon>Sacoglossa</taxon>
        <taxon>Placobranchoidea</taxon>
        <taxon>Plakobranchidae</taxon>
        <taxon>Plakobranchus</taxon>
    </lineage>
</organism>
<feature type="domain" description="SWIM-type" evidence="1">
    <location>
        <begin position="4"/>
        <end position="14"/>
    </location>
</feature>
<dbReference type="InterPro" id="IPR007527">
    <property type="entry name" value="Znf_SWIM"/>
</dbReference>
<feature type="domain" description="SWIM-type" evidence="1">
    <location>
        <begin position="23"/>
        <end position="36"/>
    </location>
</feature>
<evidence type="ECO:0000259" key="1">
    <source>
        <dbReference type="Pfam" id="PF04434"/>
    </source>
</evidence>
<name>A0AAV4CN04_9GAST</name>
<gene>
    <name evidence="2" type="ORF">PoB_005988000</name>
</gene>
<evidence type="ECO:0000313" key="3">
    <source>
        <dbReference type="Proteomes" id="UP000735302"/>
    </source>
</evidence>
<dbReference type="Proteomes" id="UP000735302">
    <property type="component" value="Unassembled WGS sequence"/>
</dbReference>
<dbReference type="AlphaFoldDB" id="A0AAV4CN04"/>
<proteinExistence type="predicted"/>
<dbReference type="EMBL" id="BLXT01006771">
    <property type="protein sequence ID" value="GFO33375.1"/>
    <property type="molecule type" value="Genomic_DNA"/>
</dbReference>
<dbReference type="GO" id="GO:0008270">
    <property type="term" value="F:zinc ion binding"/>
    <property type="evidence" value="ECO:0007669"/>
    <property type="project" value="InterPro"/>
</dbReference>
<dbReference type="Pfam" id="PF04434">
    <property type="entry name" value="SWIM"/>
    <property type="match status" value="2"/>
</dbReference>
<reference evidence="2 3" key="1">
    <citation type="journal article" date="2021" name="Elife">
        <title>Chloroplast acquisition without the gene transfer in kleptoplastic sea slugs, Plakobranchus ocellatus.</title>
        <authorList>
            <person name="Maeda T."/>
            <person name="Takahashi S."/>
            <person name="Yoshida T."/>
            <person name="Shimamura S."/>
            <person name="Takaki Y."/>
            <person name="Nagai Y."/>
            <person name="Toyoda A."/>
            <person name="Suzuki Y."/>
            <person name="Arimoto A."/>
            <person name="Ishii H."/>
            <person name="Satoh N."/>
            <person name="Nishiyama T."/>
            <person name="Hasebe M."/>
            <person name="Maruyama T."/>
            <person name="Minagawa J."/>
            <person name="Obokata J."/>
            <person name="Shigenobu S."/>
        </authorList>
    </citation>
    <scope>NUCLEOTIDE SEQUENCE [LARGE SCALE GENOMIC DNA]</scope>
</reference>
<keyword evidence="3" id="KW-1185">Reference proteome</keyword>
<comment type="caution">
    <text evidence="2">The sequence shown here is derived from an EMBL/GenBank/DDBJ whole genome shotgun (WGS) entry which is preliminary data.</text>
</comment>
<sequence length="138" mass="15747">MLQRCSCRGFEFGRDAHVADSSSASKKRCSCRRFEFGFEEEMLMSQIRVRLRRRDAHIADLSSVSKRCSYRGFEFDFEEEMLLSQIRVRLRSDPHIAVSSSTSKISKGILKSNFSSLIGGVGLESVIDWSLLMSKRVP</sequence>
<accession>A0AAV4CN04</accession>